<accession>A0AAD5VIF8</accession>
<dbReference type="EMBL" id="JANIEX010001837">
    <property type="protein sequence ID" value="KAJ3554009.1"/>
    <property type="molecule type" value="Genomic_DNA"/>
</dbReference>
<dbReference type="AlphaFoldDB" id="A0AAD5VIF8"/>
<comment type="caution">
    <text evidence="2">The sequence shown here is derived from an EMBL/GenBank/DDBJ whole genome shotgun (WGS) entry which is preliminary data.</text>
</comment>
<dbReference type="Proteomes" id="UP001213000">
    <property type="component" value="Unassembled WGS sequence"/>
</dbReference>
<evidence type="ECO:0000256" key="1">
    <source>
        <dbReference type="SAM" id="MobiDB-lite"/>
    </source>
</evidence>
<evidence type="ECO:0000313" key="3">
    <source>
        <dbReference type="Proteomes" id="UP001213000"/>
    </source>
</evidence>
<name>A0AAD5VIF8_9AGAR</name>
<feature type="region of interest" description="Disordered" evidence="1">
    <location>
        <begin position="237"/>
        <end position="266"/>
    </location>
</feature>
<proteinExistence type="predicted"/>
<reference evidence="2" key="1">
    <citation type="submission" date="2022-07" db="EMBL/GenBank/DDBJ databases">
        <title>Genome Sequence of Leucocoprinus birnbaumii.</title>
        <authorList>
            <person name="Buettner E."/>
        </authorList>
    </citation>
    <scope>NUCLEOTIDE SEQUENCE</scope>
    <source>
        <strain evidence="2">VT141</strain>
    </source>
</reference>
<gene>
    <name evidence="2" type="ORF">NP233_g12513</name>
</gene>
<keyword evidence="3" id="KW-1185">Reference proteome</keyword>
<sequence length="467" mass="51581">MLLSCSTELTAISAKVAKTYHNSADDDYSAYICCYRSITLVTHVDFSPLSIVVPLKAENNHDEHNGQSKQIELRTTDLTYRSKPTTRPEFDRISYTIYPKLNNATFTNPILSSKFAHYSVFGESGQSRIEHTKPTKRRITTCNPNTIVLPRYAGERTSVNRNVLHVSTSWCDHTTLFKSGSAITFEYTGRPTSSATFHKCTSTTDSDAPTELTRITVQHGFTRSTVQYDFTRILPPPGSSFQPTLSPPVVSTTNPQSPPPSSTSNAPVYKYKFHDAGNNQIACESDPTLPTFTVSTTRGFMDMPKRSVVTCAISNEKGRSVVGEFDWKAKKIIVGGVSKSIDEAKKKVGGTFSLDSEWTWPSGVYGITHKSRMWTARHNGHDVAVYKSLEVKAFSKNELATLSFLVDMPYEERVFLILALMYHDFQLPPVAEPKSFGERAGEAGVSVATTVATNVATNAISSCCVVQ</sequence>
<evidence type="ECO:0000313" key="2">
    <source>
        <dbReference type="EMBL" id="KAJ3554009.1"/>
    </source>
</evidence>
<protein>
    <submittedName>
        <fullName evidence="2">Uncharacterized protein</fullName>
    </submittedName>
</protein>
<organism evidence="2 3">
    <name type="scientific">Leucocoprinus birnbaumii</name>
    <dbReference type="NCBI Taxonomy" id="56174"/>
    <lineage>
        <taxon>Eukaryota</taxon>
        <taxon>Fungi</taxon>
        <taxon>Dikarya</taxon>
        <taxon>Basidiomycota</taxon>
        <taxon>Agaricomycotina</taxon>
        <taxon>Agaricomycetes</taxon>
        <taxon>Agaricomycetidae</taxon>
        <taxon>Agaricales</taxon>
        <taxon>Agaricineae</taxon>
        <taxon>Agaricaceae</taxon>
        <taxon>Leucocoprinus</taxon>
    </lineage>
</organism>